<keyword evidence="5" id="KW-1185">Reference proteome</keyword>
<feature type="domain" description="NorR-like AAA+ ATPase lid" evidence="3">
    <location>
        <begin position="3"/>
        <end position="54"/>
    </location>
</feature>
<evidence type="ECO:0000256" key="1">
    <source>
        <dbReference type="ARBA" id="ARBA00022741"/>
    </source>
</evidence>
<gene>
    <name evidence="4" type="ORF">DSCA_61870</name>
</gene>
<name>A0A5K7Z6X6_9BACT</name>
<keyword evidence="1" id="KW-0547">Nucleotide-binding</keyword>
<evidence type="ECO:0000313" key="4">
    <source>
        <dbReference type="EMBL" id="BBO72257.1"/>
    </source>
</evidence>
<protein>
    <recommendedName>
        <fullName evidence="3">NorR-like AAA+ ATPase lid domain-containing protein</fullName>
    </recommendedName>
</protein>
<evidence type="ECO:0000256" key="2">
    <source>
        <dbReference type="ARBA" id="ARBA00022840"/>
    </source>
</evidence>
<dbReference type="AlphaFoldDB" id="A0A5K7Z6X6"/>
<keyword evidence="2" id="KW-0067">ATP-binding</keyword>
<proteinExistence type="predicted"/>
<evidence type="ECO:0000259" key="3">
    <source>
        <dbReference type="Pfam" id="PF25601"/>
    </source>
</evidence>
<organism evidence="4 5">
    <name type="scientific">Desulfosarcina alkanivorans</name>
    <dbReference type="NCBI Taxonomy" id="571177"/>
    <lineage>
        <taxon>Bacteria</taxon>
        <taxon>Pseudomonadati</taxon>
        <taxon>Thermodesulfobacteriota</taxon>
        <taxon>Desulfobacteria</taxon>
        <taxon>Desulfobacterales</taxon>
        <taxon>Desulfosarcinaceae</taxon>
        <taxon>Desulfosarcina</taxon>
    </lineage>
</organism>
<dbReference type="Proteomes" id="UP000427906">
    <property type="component" value="Chromosome"/>
</dbReference>
<accession>A0A5K7Z6X6</accession>
<evidence type="ECO:0000313" key="5">
    <source>
        <dbReference type="Proteomes" id="UP000427906"/>
    </source>
</evidence>
<sequence>MDVSEAVDEMFNRYSWPGNVRKLEHTLKSSLSILHGENTIRRHHLSSYFMNNCQRMGSGYNNQNRTHHGAIYLPELPQLCRTLGSA</sequence>
<reference evidence="4 5" key="1">
    <citation type="submission" date="2019-11" db="EMBL/GenBank/DDBJ databases">
        <title>Comparative genomics of hydrocarbon-degrading Desulfosarcina strains.</title>
        <authorList>
            <person name="Watanabe M."/>
            <person name="Kojima H."/>
            <person name="Fukui M."/>
        </authorList>
    </citation>
    <scope>NUCLEOTIDE SEQUENCE [LARGE SCALE GENOMIC DNA]</scope>
    <source>
        <strain evidence="4 5">PL12</strain>
    </source>
</reference>
<dbReference type="Gene3D" id="1.10.8.60">
    <property type="match status" value="1"/>
</dbReference>
<dbReference type="KEGG" id="dalk:DSCA_61870"/>
<dbReference type="InterPro" id="IPR058031">
    <property type="entry name" value="AAA_lid_NorR"/>
</dbReference>
<dbReference type="Pfam" id="PF25601">
    <property type="entry name" value="AAA_lid_14"/>
    <property type="match status" value="1"/>
</dbReference>
<dbReference type="RefSeq" id="WP_231716322.1">
    <property type="nucleotide sequence ID" value="NZ_AP021874.1"/>
</dbReference>
<dbReference type="EMBL" id="AP021874">
    <property type="protein sequence ID" value="BBO72257.1"/>
    <property type="molecule type" value="Genomic_DNA"/>
</dbReference>